<dbReference type="PROSITE" id="PS50005">
    <property type="entry name" value="TPR"/>
    <property type="match status" value="2"/>
</dbReference>
<dbReference type="Gene3D" id="1.25.40.10">
    <property type="entry name" value="Tetratricopeptide repeat domain"/>
    <property type="match status" value="1"/>
</dbReference>
<protein>
    <submittedName>
        <fullName evidence="2">Tetratricopeptide repeat protein</fullName>
    </submittedName>
</protein>
<dbReference type="Pfam" id="PF14559">
    <property type="entry name" value="TPR_19"/>
    <property type="match status" value="1"/>
</dbReference>
<accession>A0A1J5PS89</accession>
<sequence>MKNVVTRALFLGCLLWGAAADAAEVDLGRVRRLIDSGRAAEAYALLEPHEADLAGEEEFDYLYGIAALDSGKPDKAMLIFDRVLSVNPNHAGAHLDLGRAYFALHNDEEARKEFEIVLSQNPPGNARSVVERYLAAIEERGKPRTTMLTAYAEAAVGRDNNVNASTSQTQIYVPALLATLTLSSTNVQTRSNYLSTAAGGEITRVINPDLKVFVGTDVSKRDNPDAASFNSGSIDAHAGMRYGEDASNFTLALQKGRFYLGGLPNRDSGGVTGQWQYAVNSLFQINLFGAYSLSRYVDPAYQPNDVNTAIAGASWTCMLDAEGGNVINTTIFAGNESQQNVRADGNKDFRGVRLAVQHALPGNLALYGSLGVQNGGYDKVNVAFAQLREDWQYDVAAGLNWRMAERWSIRPQLAWTRNQSNIPIYQYDRTDASMTLRWDFR</sequence>
<feature type="domain" description="Surface lipoprotein assembly modifier C-terminal" evidence="1">
    <location>
        <begin position="154"/>
        <end position="440"/>
    </location>
</feature>
<organism evidence="2">
    <name type="scientific">mine drainage metagenome</name>
    <dbReference type="NCBI Taxonomy" id="410659"/>
    <lineage>
        <taxon>unclassified sequences</taxon>
        <taxon>metagenomes</taxon>
        <taxon>ecological metagenomes</taxon>
    </lineage>
</organism>
<reference evidence="2" key="1">
    <citation type="submission" date="2016-10" db="EMBL/GenBank/DDBJ databases">
        <title>Sequence of Gallionella enrichment culture.</title>
        <authorList>
            <person name="Poehlein A."/>
            <person name="Muehling M."/>
            <person name="Daniel R."/>
        </authorList>
    </citation>
    <scope>NUCLEOTIDE SEQUENCE</scope>
</reference>
<dbReference type="InterPro" id="IPR011990">
    <property type="entry name" value="TPR-like_helical_dom_sf"/>
</dbReference>
<dbReference type="Pfam" id="PF04575">
    <property type="entry name" value="SlipAM"/>
    <property type="match status" value="1"/>
</dbReference>
<dbReference type="EMBL" id="MLJW01002502">
    <property type="protein sequence ID" value="OIQ74462.1"/>
    <property type="molecule type" value="Genomic_DNA"/>
</dbReference>
<dbReference type="InterPro" id="IPR019734">
    <property type="entry name" value="TPR_rpt"/>
</dbReference>
<proteinExistence type="predicted"/>
<evidence type="ECO:0000259" key="1">
    <source>
        <dbReference type="Pfam" id="PF04575"/>
    </source>
</evidence>
<gene>
    <name evidence="2" type="ORF">GALL_438830</name>
</gene>
<evidence type="ECO:0000313" key="2">
    <source>
        <dbReference type="EMBL" id="OIQ74462.1"/>
    </source>
</evidence>
<dbReference type="AlphaFoldDB" id="A0A1J5PS89"/>
<dbReference type="SUPFAM" id="SSF48452">
    <property type="entry name" value="TPR-like"/>
    <property type="match status" value="1"/>
</dbReference>
<comment type="caution">
    <text evidence="2">The sequence shown here is derived from an EMBL/GenBank/DDBJ whole genome shotgun (WGS) entry which is preliminary data.</text>
</comment>
<dbReference type="InterPro" id="IPR007655">
    <property type="entry name" value="Slam_C"/>
</dbReference>
<name>A0A1J5PS89_9ZZZZ</name>